<protein>
    <submittedName>
        <fullName evidence="2">Uncharacterized protein</fullName>
    </submittedName>
</protein>
<evidence type="ECO:0000256" key="1">
    <source>
        <dbReference type="SAM" id="MobiDB-lite"/>
    </source>
</evidence>
<reference evidence="2 3" key="1">
    <citation type="submission" date="2018-10" db="EMBL/GenBank/DDBJ databases">
        <title>Fifty Aureobasidium pullulans genomes reveal a recombining polyextremotolerant generalist.</title>
        <authorList>
            <person name="Gostincar C."/>
            <person name="Turk M."/>
            <person name="Zajc J."/>
            <person name="Gunde-Cimerman N."/>
        </authorList>
    </citation>
    <scope>NUCLEOTIDE SEQUENCE [LARGE SCALE GENOMIC DNA]</scope>
    <source>
        <strain evidence="2 3">EXF-6604</strain>
    </source>
</reference>
<sequence>MDMIVEGDTFHCKLSTPARLINPAKKVPIYLVLDASHVQELEVCNNETKAIPSSITSGFIERALCTSSDDIVGLRFVLKRHAPLVTPDSILQKRPSSCDEIEALLRIGQYETFKVYVPSSAINSERLPSLCNALAEGALNPAPEGVVRSLYPRTTSKLVTRIDQLWSLYPQGLPSYDQSTGPGASKDESTGQSDFRPPSRYRARIKRRISSPASRQTASKRQLLTEKPVPEPWELAIAAQGDDLAALRAELWALREEQQLRCTAVFDPENKPRCPPDQVAYCASPTDYVLHSQTSTAGDTVEDRPMMAAEDAIYKEQKQRALSDANADYNNNQVRLEGSSRIEIDQSHVDSLL</sequence>
<feature type="compositionally biased region" description="Basic residues" evidence="1">
    <location>
        <begin position="199"/>
        <end position="209"/>
    </location>
</feature>
<feature type="region of interest" description="Disordered" evidence="1">
    <location>
        <begin position="176"/>
        <end position="226"/>
    </location>
</feature>
<evidence type="ECO:0000313" key="2">
    <source>
        <dbReference type="EMBL" id="THY03988.1"/>
    </source>
</evidence>
<evidence type="ECO:0000313" key="3">
    <source>
        <dbReference type="Proteomes" id="UP000306584"/>
    </source>
</evidence>
<name>A0A4S9JPV8_AURPU</name>
<dbReference type="Proteomes" id="UP000306584">
    <property type="component" value="Unassembled WGS sequence"/>
</dbReference>
<dbReference type="AlphaFoldDB" id="A0A4S9JPV8"/>
<organism evidence="2 3">
    <name type="scientific">Aureobasidium pullulans</name>
    <name type="common">Black yeast</name>
    <name type="synonym">Pullularia pullulans</name>
    <dbReference type="NCBI Taxonomy" id="5580"/>
    <lineage>
        <taxon>Eukaryota</taxon>
        <taxon>Fungi</taxon>
        <taxon>Dikarya</taxon>
        <taxon>Ascomycota</taxon>
        <taxon>Pezizomycotina</taxon>
        <taxon>Dothideomycetes</taxon>
        <taxon>Dothideomycetidae</taxon>
        <taxon>Dothideales</taxon>
        <taxon>Saccotheciaceae</taxon>
        <taxon>Aureobasidium</taxon>
    </lineage>
</organism>
<gene>
    <name evidence="2" type="ORF">D6D01_10157</name>
</gene>
<dbReference type="EMBL" id="QZBD01000857">
    <property type="protein sequence ID" value="THY03988.1"/>
    <property type="molecule type" value="Genomic_DNA"/>
</dbReference>
<feature type="compositionally biased region" description="Polar residues" evidence="1">
    <location>
        <begin position="211"/>
        <end position="222"/>
    </location>
</feature>
<comment type="caution">
    <text evidence="2">The sequence shown here is derived from an EMBL/GenBank/DDBJ whole genome shotgun (WGS) entry which is preliminary data.</text>
</comment>
<proteinExistence type="predicted"/>
<accession>A0A4S9JPV8</accession>